<dbReference type="InterPro" id="IPR003864">
    <property type="entry name" value="CSC1/OSCA1-like_7TM"/>
</dbReference>
<dbReference type="InterPro" id="IPR045122">
    <property type="entry name" value="Csc1-like"/>
</dbReference>
<feature type="compositionally biased region" description="Basic and acidic residues" evidence="7">
    <location>
        <begin position="543"/>
        <end position="563"/>
    </location>
</feature>
<evidence type="ECO:0000256" key="2">
    <source>
        <dbReference type="ARBA" id="ARBA00007779"/>
    </source>
</evidence>
<evidence type="ECO:0000256" key="7">
    <source>
        <dbReference type="SAM" id="MobiDB-lite"/>
    </source>
</evidence>
<keyword evidence="3" id="KW-0813">Transport</keyword>
<feature type="transmembrane region" description="Helical" evidence="8">
    <location>
        <begin position="594"/>
        <end position="620"/>
    </location>
</feature>
<feature type="region of interest" description="Disordered" evidence="7">
    <location>
        <begin position="487"/>
        <end position="514"/>
    </location>
</feature>
<feature type="transmembrane region" description="Helical" evidence="8">
    <location>
        <begin position="163"/>
        <end position="183"/>
    </location>
</feature>
<evidence type="ECO:0000256" key="6">
    <source>
        <dbReference type="ARBA" id="ARBA00023136"/>
    </source>
</evidence>
<dbReference type="PANTHER" id="PTHR13018">
    <property type="entry name" value="PROBABLE MEMBRANE PROTEIN DUF221-RELATED"/>
    <property type="match status" value="1"/>
</dbReference>
<feature type="transmembrane region" description="Helical" evidence="8">
    <location>
        <begin position="27"/>
        <end position="48"/>
    </location>
</feature>
<feature type="domain" description="CSC1/OSCA1-like N-terminal transmembrane" evidence="10">
    <location>
        <begin position="27"/>
        <end position="181"/>
    </location>
</feature>
<keyword evidence="12" id="KW-1185">Reference proteome</keyword>
<gene>
    <name evidence="11" type="ORF">BJX66DRAFT_345846</name>
</gene>
<feature type="transmembrane region" description="Helical" evidence="8">
    <location>
        <begin position="361"/>
        <end position="381"/>
    </location>
</feature>
<dbReference type="InterPro" id="IPR032880">
    <property type="entry name" value="CSC1/OSCA1-like_N"/>
</dbReference>
<keyword evidence="6 8" id="KW-0472">Membrane</keyword>
<feature type="transmembrane region" description="Helical" evidence="8">
    <location>
        <begin position="640"/>
        <end position="662"/>
    </location>
</feature>
<evidence type="ECO:0000256" key="3">
    <source>
        <dbReference type="ARBA" id="ARBA00022448"/>
    </source>
</evidence>
<feature type="region of interest" description="Disordered" evidence="7">
    <location>
        <begin position="530"/>
        <end position="570"/>
    </location>
</feature>
<feature type="transmembrane region" description="Helical" evidence="8">
    <location>
        <begin position="320"/>
        <end position="341"/>
    </location>
</feature>
<comment type="caution">
    <text evidence="11">The sequence shown here is derived from an EMBL/GenBank/DDBJ whole genome shotgun (WGS) entry which is preliminary data.</text>
</comment>
<evidence type="ECO:0000313" key="11">
    <source>
        <dbReference type="EMBL" id="KAL2782421.1"/>
    </source>
</evidence>
<evidence type="ECO:0000256" key="5">
    <source>
        <dbReference type="ARBA" id="ARBA00022989"/>
    </source>
</evidence>
<accession>A0ABR4FGQ7</accession>
<organism evidence="11 12">
    <name type="scientific">Aspergillus keveii</name>
    <dbReference type="NCBI Taxonomy" id="714993"/>
    <lineage>
        <taxon>Eukaryota</taxon>
        <taxon>Fungi</taxon>
        <taxon>Dikarya</taxon>
        <taxon>Ascomycota</taxon>
        <taxon>Pezizomycotina</taxon>
        <taxon>Eurotiomycetes</taxon>
        <taxon>Eurotiomycetidae</taxon>
        <taxon>Eurotiales</taxon>
        <taxon>Aspergillaceae</taxon>
        <taxon>Aspergillus</taxon>
        <taxon>Aspergillus subgen. Nidulantes</taxon>
    </lineage>
</organism>
<dbReference type="EMBL" id="JBFTWV010000442">
    <property type="protein sequence ID" value="KAL2782421.1"/>
    <property type="molecule type" value="Genomic_DNA"/>
</dbReference>
<evidence type="ECO:0000256" key="4">
    <source>
        <dbReference type="ARBA" id="ARBA00022692"/>
    </source>
</evidence>
<dbReference type="Pfam" id="PF13967">
    <property type="entry name" value="RSN1_TM"/>
    <property type="match status" value="1"/>
</dbReference>
<feature type="transmembrane region" description="Helical" evidence="8">
    <location>
        <begin position="669"/>
        <end position="691"/>
    </location>
</feature>
<feature type="transmembrane region" description="Helical" evidence="8">
    <location>
        <begin position="402"/>
        <end position="426"/>
    </location>
</feature>
<dbReference type="Proteomes" id="UP001610563">
    <property type="component" value="Unassembled WGS sequence"/>
</dbReference>
<feature type="domain" description="CSC1/OSCA1-like 7TM region" evidence="9">
    <location>
        <begin position="572"/>
        <end position="659"/>
    </location>
</feature>
<feature type="domain" description="CSC1/OSCA1-like 7TM region" evidence="9">
    <location>
        <begin position="324"/>
        <end position="478"/>
    </location>
</feature>
<comment type="subcellular location">
    <subcellularLocation>
        <location evidence="1">Membrane</location>
        <topology evidence="1">Multi-pass membrane protein</topology>
    </subcellularLocation>
</comment>
<feature type="compositionally biased region" description="Polar residues" evidence="7">
    <location>
        <begin position="282"/>
        <end position="291"/>
    </location>
</feature>
<evidence type="ECO:0000259" key="9">
    <source>
        <dbReference type="Pfam" id="PF02714"/>
    </source>
</evidence>
<dbReference type="Pfam" id="PF02714">
    <property type="entry name" value="RSN1_7TM"/>
    <property type="match status" value="2"/>
</dbReference>
<proteinExistence type="inferred from homology"/>
<reference evidence="11 12" key="1">
    <citation type="submission" date="2024-07" db="EMBL/GenBank/DDBJ databases">
        <title>Section-level genome sequencing and comparative genomics of Aspergillus sections Usti and Cavernicolus.</title>
        <authorList>
            <consortium name="Lawrence Berkeley National Laboratory"/>
            <person name="Nybo J.L."/>
            <person name="Vesth T.C."/>
            <person name="Theobald S."/>
            <person name="Frisvad J.C."/>
            <person name="Larsen T.O."/>
            <person name="Kjaerboelling I."/>
            <person name="Rothschild-Mancinelli K."/>
            <person name="Lyhne E.K."/>
            <person name="Kogle M.E."/>
            <person name="Barry K."/>
            <person name="Clum A."/>
            <person name="Na H."/>
            <person name="Ledsgaard L."/>
            <person name="Lin J."/>
            <person name="Lipzen A."/>
            <person name="Kuo A."/>
            <person name="Riley R."/>
            <person name="Mondo S."/>
            <person name="Labutti K."/>
            <person name="Haridas S."/>
            <person name="Pangalinan J."/>
            <person name="Salamov A.A."/>
            <person name="Simmons B.A."/>
            <person name="Magnuson J.K."/>
            <person name="Chen J."/>
            <person name="Drula E."/>
            <person name="Henrissat B."/>
            <person name="Wiebenga A."/>
            <person name="Lubbers R.J."/>
            <person name="Gomes A.C."/>
            <person name="Makela M.R."/>
            <person name="Stajich J."/>
            <person name="Grigoriev I.V."/>
            <person name="Mortensen U.H."/>
            <person name="De Vries R.P."/>
            <person name="Baker S.E."/>
            <person name="Andersen M.R."/>
        </authorList>
    </citation>
    <scope>NUCLEOTIDE SEQUENCE [LARGE SCALE GENOMIC DNA]</scope>
    <source>
        <strain evidence="11 12">CBS 209.92</strain>
    </source>
</reference>
<feature type="transmembrane region" description="Helical" evidence="8">
    <location>
        <begin position="104"/>
        <end position="124"/>
    </location>
</feature>
<evidence type="ECO:0008006" key="13">
    <source>
        <dbReference type="Google" id="ProtNLM"/>
    </source>
</evidence>
<evidence type="ECO:0000259" key="10">
    <source>
        <dbReference type="Pfam" id="PF13967"/>
    </source>
</evidence>
<feature type="region of interest" description="Disordered" evidence="7">
    <location>
        <begin position="242"/>
        <end position="295"/>
    </location>
</feature>
<comment type="similarity">
    <text evidence="2">Belongs to the CSC1 (TC 1.A.17) family.</text>
</comment>
<evidence type="ECO:0000313" key="12">
    <source>
        <dbReference type="Proteomes" id="UP001610563"/>
    </source>
</evidence>
<name>A0ABR4FGQ7_9EURO</name>
<dbReference type="PANTHER" id="PTHR13018:SF20">
    <property type="entry name" value="SPORULATION-SPECIFIC PROTEIN 75"/>
    <property type="match status" value="1"/>
</dbReference>
<protein>
    <recommendedName>
        <fullName evidence="13">CSC1/OSCA1-like 7TM region domain-containing protein</fullName>
    </recommendedName>
</protein>
<feature type="compositionally biased region" description="Low complexity" evidence="7">
    <location>
        <begin position="251"/>
        <end position="262"/>
    </location>
</feature>
<evidence type="ECO:0000256" key="8">
    <source>
        <dbReference type="SAM" id="Phobius"/>
    </source>
</evidence>
<evidence type="ECO:0000256" key="1">
    <source>
        <dbReference type="ARBA" id="ARBA00004141"/>
    </source>
</evidence>
<sequence>MDANLLQLISNSTGEGQGSRGQTIETFLASLVTGAILFVVQIGLFLHYRKKKKYREFYQRRTNIARPPETALRLIATLWCVKDEEVQQQCGLDGYFFLRYLKMLLQIFGGALPLLLSVLLPLNFMDGKGTGHVPGATDGRRWNVTGLDQLAWGNIRPQNSNRYWAHFSMAVVTVAWICFNFALECRHYVAVRHRMAWAAPSMPSPPGSIGVETGGSDLSDLSVPVGSEARLTGSAVRATDYKTSSTAGLESPSSHTSLSATSRPRSIRPLSSTVTGPARASESLTPSSNARNPVPDQSHLGTLTVSWWLLYIREAAWHGAMMATLIAGAILAVISGILSQLSYFPLFHSWPSWIVSALQGIAPALCIAVIMAVLPWMFRWLCNLQVLRRGSSVELLLQQYNFAFLFFQLFLVASLTCSLATFLNSATNIGSWPTLLAENVPKSSNYFMSYMVLQGLSISAKELAKVPQLASDRLRACYSNWRQRGSGTGLGHTGSDGTRASPSEGGRCEEETDIRRDKHSSALTVLTNGRAGNWTESEQNPTRGKEARAGESNSADKLERDASENEASAGVNEGEQIQWGSYFPLYTTIACIGFIYCIIAPLITVFNVLTFGLFLLVYRYNSLWIVGRDSDSKGRLFPRAIHQLFVGIYVMEICLAGMFFMIADDRGKAACIGQGVGMLLVLGLTVSYQVFLTKMLHILSGEEGQDILADAKPIQNH</sequence>
<keyword evidence="5 8" id="KW-1133">Transmembrane helix</keyword>
<keyword evidence="4 8" id="KW-0812">Transmembrane</keyword>